<dbReference type="InterPro" id="IPR018062">
    <property type="entry name" value="HTH_AraC-typ_CS"/>
</dbReference>
<keyword evidence="7" id="KW-1185">Reference proteome</keyword>
<dbReference type="EMBL" id="CP041242">
    <property type="protein sequence ID" value="QDH71484.1"/>
    <property type="molecule type" value="Genomic_DNA"/>
</dbReference>
<feature type="transmembrane region" description="Helical" evidence="4">
    <location>
        <begin position="169"/>
        <end position="186"/>
    </location>
</feature>
<keyword evidence="4" id="KW-1133">Transmembrane helix</keyword>
<feature type="transmembrane region" description="Helical" evidence="4">
    <location>
        <begin position="100"/>
        <end position="118"/>
    </location>
</feature>
<dbReference type="AlphaFoldDB" id="A0A514BVQ6"/>
<feature type="transmembrane region" description="Helical" evidence="4">
    <location>
        <begin position="64"/>
        <end position="88"/>
    </location>
</feature>
<dbReference type="InterPro" id="IPR018060">
    <property type="entry name" value="HTH_AraC"/>
</dbReference>
<feature type="transmembrane region" description="Helical" evidence="4">
    <location>
        <begin position="6"/>
        <end position="26"/>
    </location>
</feature>
<keyword evidence="2" id="KW-0238">DNA-binding</keyword>
<proteinExistence type="predicted"/>
<dbReference type="PROSITE" id="PS00041">
    <property type="entry name" value="HTH_ARAC_FAMILY_1"/>
    <property type="match status" value="1"/>
</dbReference>
<dbReference type="InterPro" id="IPR009057">
    <property type="entry name" value="Homeodomain-like_sf"/>
</dbReference>
<sequence>MIHSYLLFFFAGLGAFNGLVLSLYLLWRQPVTPAHRWLAVLVLTLSLRTGKSVMFYFWPEISKLVLQVGLTACLLIGPCLIGFVRAWADPQRLHTRSDPVLGLGLLGLAVGFGLAWPYPDHPDLWGGPVWKLIQYAWLGCLLLAGGLFVRATRCEVAHVPADGLTSRHVAAVIVGVAAVWLAYYTAGLTSYIVGALSFSVVLYLSIIVMLARRRAGRAPTPYQDRKIAADEAAAALQSLHQLMAEEHLYRDTTLTLPKLARRLGMPAARLSQLLNDNHQIAFKPYLAQVRVEAAKRLLSAPGGGAMEQVAEAVGFVSMSTFYSSFRKVEGTTPAAWRQAAQQASQAGS</sequence>
<dbReference type="OrthoDB" id="6283866at2"/>
<evidence type="ECO:0000313" key="7">
    <source>
        <dbReference type="Proteomes" id="UP000317199"/>
    </source>
</evidence>
<dbReference type="KEGG" id="lyj:FKV23_16340"/>
<dbReference type="SMART" id="SM00342">
    <property type="entry name" value="HTH_ARAC"/>
    <property type="match status" value="1"/>
</dbReference>
<feature type="domain" description="HTH araC/xylS-type" evidence="5">
    <location>
        <begin position="245"/>
        <end position="339"/>
    </location>
</feature>
<dbReference type="PANTHER" id="PTHR43280:SF2">
    <property type="entry name" value="HTH-TYPE TRANSCRIPTIONAL REGULATOR EXSA"/>
    <property type="match status" value="1"/>
</dbReference>
<dbReference type="PANTHER" id="PTHR43280">
    <property type="entry name" value="ARAC-FAMILY TRANSCRIPTIONAL REGULATOR"/>
    <property type="match status" value="1"/>
</dbReference>
<evidence type="ECO:0000313" key="6">
    <source>
        <dbReference type="EMBL" id="QDH71484.1"/>
    </source>
</evidence>
<keyword evidence="3" id="KW-0804">Transcription</keyword>
<dbReference type="GO" id="GO:0043565">
    <property type="term" value="F:sequence-specific DNA binding"/>
    <property type="evidence" value="ECO:0007669"/>
    <property type="project" value="InterPro"/>
</dbReference>
<accession>A0A514BVQ6</accession>
<reference evidence="6 7" key="1">
    <citation type="submission" date="2019-06" db="EMBL/GenBank/DDBJ databases">
        <title>Lysobacter alkalisoli sp. nov. isolated from saline-alkali soil.</title>
        <authorList>
            <person name="Sun J.-Q."/>
            <person name="Xu L."/>
        </authorList>
    </citation>
    <scope>NUCLEOTIDE SEQUENCE [LARGE SCALE GENOMIC DNA]</scope>
    <source>
        <strain evidence="6 7">SJ-36</strain>
    </source>
</reference>
<dbReference type="SUPFAM" id="SSF46689">
    <property type="entry name" value="Homeodomain-like"/>
    <property type="match status" value="1"/>
</dbReference>
<feature type="transmembrane region" description="Helical" evidence="4">
    <location>
        <begin position="130"/>
        <end position="149"/>
    </location>
</feature>
<dbReference type="Proteomes" id="UP000317199">
    <property type="component" value="Chromosome"/>
</dbReference>
<keyword evidence="4" id="KW-0812">Transmembrane</keyword>
<keyword evidence="4" id="KW-0472">Membrane</keyword>
<dbReference type="GO" id="GO:0003700">
    <property type="term" value="F:DNA-binding transcription factor activity"/>
    <property type="evidence" value="ECO:0007669"/>
    <property type="project" value="InterPro"/>
</dbReference>
<keyword evidence="1" id="KW-0805">Transcription regulation</keyword>
<evidence type="ECO:0000256" key="4">
    <source>
        <dbReference type="SAM" id="Phobius"/>
    </source>
</evidence>
<dbReference type="Gene3D" id="1.10.10.60">
    <property type="entry name" value="Homeodomain-like"/>
    <property type="match status" value="1"/>
</dbReference>
<evidence type="ECO:0000256" key="3">
    <source>
        <dbReference type="ARBA" id="ARBA00023163"/>
    </source>
</evidence>
<protein>
    <submittedName>
        <fullName evidence="6">AraC family transcriptional regulator</fullName>
    </submittedName>
</protein>
<organism evidence="6 7">
    <name type="scientific">Marilutibacter alkalisoli</name>
    <dbReference type="NCBI Taxonomy" id="2591633"/>
    <lineage>
        <taxon>Bacteria</taxon>
        <taxon>Pseudomonadati</taxon>
        <taxon>Pseudomonadota</taxon>
        <taxon>Gammaproteobacteria</taxon>
        <taxon>Lysobacterales</taxon>
        <taxon>Lysobacteraceae</taxon>
        <taxon>Marilutibacter</taxon>
    </lineage>
</organism>
<evidence type="ECO:0000259" key="5">
    <source>
        <dbReference type="PROSITE" id="PS01124"/>
    </source>
</evidence>
<dbReference type="Pfam" id="PF12833">
    <property type="entry name" value="HTH_18"/>
    <property type="match status" value="1"/>
</dbReference>
<feature type="transmembrane region" description="Helical" evidence="4">
    <location>
        <begin position="192"/>
        <end position="211"/>
    </location>
</feature>
<dbReference type="PROSITE" id="PS01124">
    <property type="entry name" value="HTH_ARAC_FAMILY_2"/>
    <property type="match status" value="1"/>
</dbReference>
<evidence type="ECO:0000256" key="1">
    <source>
        <dbReference type="ARBA" id="ARBA00023015"/>
    </source>
</evidence>
<dbReference type="RefSeq" id="WP_141624816.1">
    <property type="nucleotide sequence ID" value="NZ_CP041242.1"/>
</dbReference>
<evidence type="ECO:0000256" key="2">
    <source>
        <dbReference type="ARBA" id="ARBA00023125"/>
    </source>
</evidence>
<name>A0A514BVQ6_9GAMM</name>
<gene>
    <name evidence="6" type="ORF">FKV23_16340</name>
</gene>